<comment type="caution">
    <text evidence="1">The sequence shown here is derived from an EMBL/GenBank/DDBJ whole genome shotgun (WGS) entry which is preliminary data.</text>
</comment>
<dbReference type="Proteomes" id="UP000466864">
    <property type="component" value="Unassembled WGS sequence"/>
</dbReference>
<evidence type="ECO:0000313" key="1">
    <source>
        <dbReference type="EMBL" id="MST82002.1"/>
    </source>
</evidence>
<proteinExistence type="predicted"/>
<reference evidence="1 2" key="1">
    <citation type="submission" date="2019-08" db="EMBL/GenBank/DDBJ databases">
        <title>In-depth cultivation of the pig gut microbiome towards novel bacterial diversity and tailored functional studies.</title>
        <authorList>
            <person name="Wylensek D."/>
            <person name="Hitch T.C.A."/>
            <person name="Clavel T."/>
        </authorList>
    </citation>
    <scope>NUCLEOTIDE SEQUENCE [LARGE SCALE GENOMIC DNA]</scope>
    <source>
        <strain evidence="1 2">Oil+RF-744-WCA-WT-13</strain>
    </source>
</reference>
<dbReference type="Pfam" id="PF10926">
    <property type="entry name" value="DUF2800"/>
    <property type="match status" value="1"/>
</dbReference>
<evidence type="ECO:0000313" key="2">
    <source>
        <dbReference type="Proteomes" id="UP000466864"/>
    </source>
</evidence>
<dbReference type="AlphaFoldDB" id="A0A7X2P852"/>
<sequence length="402" mass="44152">MPKHAKLSASGAELWTNCPGSVHMAELFPETTSPAAEEGTLAHALAQTMIENARAGSISPQISAEYMVERDNVNAFYSVHKELAGSFDDMKKTLEPYVDYVIEEYEAIRKKDAAAELMTEQHVDFSDIVPGGFGTSDVVIIGDDTCEVIDLKYGKGVPISAIANPQIRLYTYGTMSAFDLSYDFSRVKMVIYQPRLDSVTSEELTADDLRSWGKAVIVPAAKRALSKSPKYTPGPWCKSHFCPAAGSCKARAAKMHEFEDMIERRRKDNAVLSGDDMGRALSAAREYTAWAKDLENEALELAQSGEAVTGWKVVESVAKRKYKSEEIVAATLVKAGYDPALIYEKKLLGVTKMTQLMGKKEFHEVLEEPGLVFKPEGAPTLAPESDKRPAIVTNVTADDFND</sequence>
<dbReference type="InterPro" id="IPR021229">
    <property type="entry name" value="DUF2800"/>
</dbReference>
<protein>
    <submittedName>
        <fullName evidence="1">DUF2800 domain-containing protein</fullName>
    </submittedName>
</protein>
<keyword evidence="2" id="KW-1185">Reference proteome</keyword>
<dbReference type="EMBL" id="VUMV01000004">
    <property type="protein sequence ID" value="MST82002.1"/>
    <property type="molecule type" value="Genomic_DNA"/>
</dbReference>
<accession>A0A7X2P852</accession>
<name>A0A7X2P852_9FIRM</name>
<dbReference type="RefSeq" id="WP_154457918.1">
    <property type="nucleotide sequence ID" value="NZ_VUMV01000004.1"/>
</dbReference>
<organism evidence="1 2">
    <name type="scientific">Bilifractor porci</name>
    <dbReference type="NCBI Taxonomy" id="2606636"/>
    <lineage>
        <taxon>Bacteria</taxon>
        <taxon>Bacillati</taxon>
        <taxon>Bacillota</taxon>
        <taxon>Clostridia</taxon>
        <taxon>Lachnospirales</taxon>
        <taxon>Lachnospiraceae</taxon>
        <taxon>Bilifractor</taxon>
    </lineage>
</organism>
<gene>
    <name evidence="1" type="ORF">FYJ60_06705</name>
</gene>